<dbReference type="EMBL" id="CAJNON010000006">
    <property type="protein sequence ID" value="CAF0750884.1"/>
    <property type="molecule type" value="Genomic_DNA"/>
</dbReference>
<protein>
    <submittedName>
        <fullName evidence="2">Uncharacterized protein</fullName>
    </submittedName>
</protein>
<feature type="region of interest" description="Disordered" evidence="1">
    <location>
        <begin position="1"/>
        <end position="58"/>
    </location>
</feature>
<feature type="non-terminal residue" evidence="2">
    <location>
        <position position="1"/>
    </location>
</feature>
<dbReference type="Proteomes" id="UP000663891">
    <property type="component" value="Unassembled WGS sequence"/>
</dbReference>
<reference evidence="2" key="1">
    <citation type="submission" date="2021-02" db="EMBL/GenBank/DDBJ databases">
        <authorList>
            <person name="Nowell W R."/>
        </authorList>
    </citation>
    <scope>NUCLEOTIDE SEQUENCE</scope>
</reference>
<gene>
    <name evidence="2" type="ORF">VCS650_LOCUS1228</name>
</gene>
<organism evidence="2 3">
    <name type="scientific">Adineta steineri</name>
    <dbReference type="NCBI Taxonomy" id="433720"/>
    <lineage>
        <taxon>Eukaryota</taxon>
        <taxon>Metazoa</taxon>
        <taxon>Spiralia</taxon>
        <taxon>Gnathifera</taxon>
        <taxon>Rotifera</taxon>
        <taxon>Eurotatoria</taxon>
        <taxon>Bdelloidea</taxon>
        <taxon>Adinetida</taxon>
        <taxon>Adinetidae</taxon>
        <taxon>Adineta</taxon>
    </lineage>
</organism>
<dbReference type="AlphaFoldDB" id="A0A813PCN4"/>
<sequence>NEDDDLENSTIDTSQLTRENSLSSKFRQNSIQNRLSDTPRTEVNEEENDKSTSIETSESLIFEAVLSDSSTNLKNSDDIRESEDLRLSLNNITAQIIDSKTNQAEIDMQQEQVGSPISVVVDLTINNAKQE</sequence>
<evidence type="ECO:0000256" key="1">
    <source>
        <dbReference type="SAM" id="MobiDB-lite"/>
    </source>
</evidence>
<feature type="compositionally biased region" description="Polar residues" evidence="1">
    <location>
        <begin position="8"/>
        <end position="36"/>
    </location>
</feature>
<evidence type="ECO:0000313" key="2">
    <source>
        <dbReference type="EMBL" id="CAF0750884.1"/>
    </source>
</evidence>
<proteinExistence type="predicted"/>
<comment type="caution">
    <text evidence="2">The sequence shown here is derived from an EMBL/GenBank/DDBJ whole genome shotgun (WGS) entry which is preliminary data.</text>
</comment>
<name>A0A813PCN4_9BILA</name>
<accession>A0A813PCN4</accession>
<evidence type="ECO:0000313" key="3">
    <source>
        <dbReference type="Proteomes" id="UP000663891"/>
    </source>
</evidence>